<name>A0ABZ2BVK4_9RHOB</name>
<dbReference type="CDD" id="cd00397">
    <property type="entry name" value="DNA_BRE_C"/>
    <property type="match status" value="1"/>
</dbReference>
<dbReference type="Gene3D" id="1.10.443.10">
    <property type="entry name" value="Intergrase catalytic core"/>
    <property type="match status" value="1"/>
</dbReference>
<dbReference type="Proteomes" id="UP001318682">
    <property type="component" value="Chromosome"/>
</dbReference>
<evidence type="ECO:0000313" key="3">
    <source>
        <dbReference type="EMBL" id="WVX49225.1"/>
    </source>
</evidence>
<dbReference type="SUPFAM" id="SSF56349">
    <property type="entry name" value="DNA breaking-rejoining enzymes"/>
    <property type="match status" value="1"/>
</dbReference>
<dbReference type="Pfam" id="PF00589">
    <property type="entry name" value="Phage_integrase"/>
    <property type="match status" value="1"/>
</dbReference>
<feature type="domain" description="Tyr recombinase" evidence="2">
    <location>
        <begin position="1"/>
        <end position="110"/>
    </location>
</feature>
<reference evidence="4" key="2">
    <citation type="submission" date="2024-01" db="EMBL/GenBank/DDBJ databases">
        <title>Roseobacter fucihabitans sp. nov., isolated from the brown alga Fucus spiralis.</title>
        <authorList>
            <person name="Hahnke S."/>
            <person name="Berger M."/>
            <person name="Schlingloff A."/>
            <person name="Athale I."/>
            <person name="Neumann-Schaal M."/>
            <person name="Adenaya A."/>
            <person name="Poehlein A."/>
            <person name="Daniel R."/>
            <person name="Pertersen J."/>
            <person name="Brinkhoff T."/>
        </authorList>
    </citation>
    <scope>NUCLEOTIDE SEQUENCE [LARGE SCALE GENOMIC DNA]</scope>
    <source>
        <strain evidence="4">B14</strain>
    </source>
</reference>
<keyword evidence="1" id="KW-0233">DNA recombination</keyword>
<dbReference type="InterPro" id="IPR013762">
    <property type="entry name" value="Integrase-like_cat_sf"/>
</dbReference>
<protein>
    <submittedName>
        <fullName evidence="3">Tyrosine recombinase XerC</fullName>
    </submittedName>
</protein>
<dbReference type="PROSITE" id="PS51898">
    <property type="entry name" value="TYR_RECOMBINASE"/>
    <property type="match status" value="1"/>
</dbReference>
<keyword evidence="4" id="KW-1185">Reference proteome</keyword>
<evidence type="ECO:0000259" key="2">
    <source>
        <dbReference type="PROSITE" id="PS51898"/>
    </source>
</evidence>
<evidence type="ECO:0000256" key="1">
    <source>
        <dbReference type="ARBA" id="ARBA00023172"/>
    </source>
</evidence>
<dbReference type="EMBL" id="CP143423">
    <property type="protein sequence ID" value="WVX49225.1"/>
    <property type="molecule type" value="Genomic_DNA"/>
</dbReference>
<dbReference type="InterPro" id="IPR011010">
    <property type="entry name" value="DNA_brk_join_enz"/>
</dbReference>
<gene>
    <name evidence="3" type="primary">xerC_3</name>
    <name evidence="3" type="ORF">ROLI_023140</name>
</gene>
<dbReference type="InterPro" id="IPR002104">
    <property type="entry name" value="Integrase_catalytic"/>
</dbReference>
<organism evidence="3 4">
    <name type="scientific">Roseobacter fucihabitans</name>
    <dbReference type="NCBI Taxonomy" id="1537242"/>
    <lineage>
        <taxon>Bacteria</taxon>
        <taxon>Pseudomonadati</taxon>
        <taxon>Pseudomonadota</taxon>
        <taxon>Alphaproteobacteria</taxon>
        <taxon>Rhodobacterales</taxon>
        <taxon>Roseobacteraceae</taxon>
        <taxon>Roseobacter</taxon>
    </lineage>
</organism>
<evidence type="ECO:0000313" key="4">
    <source>
        <dbReference type="Proteomes" id="UP001318682"/>
    </source>
</evidence>
<sequence>MLVSKRLSKALAHYAATYPKYTKTPDTPLFFSAKRGGFSAQTIVNLFARFYGLANVNGASSHGGRRQFLTELADKGVNVRVIQALARHENISTTQRYIDYNESKLRNAIELIG</sequence>
<reference evidence="3 4" key="1">
    <citation type="submission" date="2015-07" db="EMBL/GenBank/DDBJ databases">
        <authorList>
            <person name="Voget S."/>
            <person name="Dogs M."/>
            <person name="Brinkhoff T.H."/>
            <person name="Daniel R."/>
        </authorList>
    </citation>
    <scope>NUCLEOTIDE SEQUENCE [LARGE SCALE GENOMIC DNA]</scope>
    <source>
        <strain evidence="3 4">B14</strain>
    </source>
</reference>
<accession>A0ABZ2BVK4</accession>
<proteinExistence type="predicted"/>